<protein>
    <submittedName>
        <fullName evidence="7">WW domain-containing transcription regulator protein 1-like</fullName>
    </submittedName>
</protein>
<feature type="compositionally biased region" description="Basic and acidic residues" evidence="4">
    <location>
        <begin position="203"/>
        <end position="213"/>
    </location>
</feature>
<dbReference type="GeneID" id="100369920"/>
<proteinExistence type="predicted"/>
<evidence type="ECO:0000259" key="5">
    <source>
        <dbReference type="PROSITE" id="PS50020"/>
    </source>
</evidence>
<evidence type="ECO:0000256" key="1">
    <source>
        <dbReference type="ARBA" id="ARBA00004496"/>
    </source>
</evidence>
<keyword evidence="2" id="KW-0963">Cytoplasm</keyword>
<dbReference type="PANTHER" id="PTHR14791">
    <property type="entry name" value="BOMB/KIRA PROTEINS"/>
    <property type="match status" value="1"/>
</dbReference>
<feature type="region of interest" description="Disordered" evidence="4">
    <location>
        <begin position="41"/>
        <end position="84"/>
    </location>
</feature>
<dbReference type="Gene3D" id="2.20.70.10">
    <property type="match status" value="1"/>
</dbReference>
<name>A0ABM0GR61_SACKO</name>
<feature type="compositionally biased region" description="Pro residues" evidence="4">
    <location>
        <begin position="60"/>
        <end position="72"/>
    </location>
</feature>
<feature type="compositionally biased region" description="Polar residues" evidence="4">
    <location>
        <begin position="246"/>
        <end position="266"/>
    </location>
</feature>
<evidence type="ECO:0000256" key="4">
    <source>
        <dbReference type="SAM" id="MobiDB-lite"/>
    </source>
</evidence>
<evidence type="ECO:0000313" key="7">
    <source>
        <dbReference type="RefSeq" id="XP_002735509.1"/>
    </source>
</evidence>
<organism evidence="6 7">
    <name type="scientific">Saccoglossus kowalevskii</name>
    <name type="common">Acorn worm</name>
    <dbReference type="NCBI Taxonomy" id="10224"/>
    <lineage>
        <taxon>Eukaryota</taxon>
        <taxon>Metazoa</taxon>
        <taxon>Hemichordata</taxon>
        <taxon>Enteropneusta</taxon>
        <taxon>Harrimaniidae</taxon>
        <taxon>Saccoglossus</taxon>
    </lineage>
</organism>
<dbReference type="Pfam" id="PF00397">
    <property type="entry name" value="WW"/>
    <property type="match status" value="1"/>
</dbReference>
<dbReference type="Proteomes" id="UP000694865">
    <property type="component" value="Unplaced"/>
</dbReference>
<dbReference type="PANTHER" id="PTHR14791:SF29">
    <property type="entry name" value="PROTEIN KIBRA"/>
    <property type="match status" value="1"/>
</dbReference>
<dbReference type="InterPro" id="IPR036020">
    <property type="entry name" value="WW_dom_sf"/>
</dbReference>
<dbReference type="InterPro" id="IPR001202">
    <property type="entry name" value="WW_dom"/>
</dbReference>
<feature type="domain" description="WW" evidence="5">
    <location>
        <begin position="12"/>
        <end position="46"/>
    </location>
</feature>
<keyword evidence="6" id="KW-1185">Reference proteome</keyword>
<accession>A0ABM0GR61</accession>
<sequence>MATQPQNAYWQRPLPPGWEAKYDANARRYFFIHHETRNTTWEDPRPKYYAQLAAQGQQPSPRPQRSPRPSTPTPQSQMESIPLQNLSRPKCKTCQQKEVQRTGLDCYECQVKEQQRQVALRRAQEHEQEEVRRRESQQRIEILQKQRRIQSAQRRNDGNNRTLDTVNSEQETSFNNASRSPRRRRSPARSPAHSPPKQVQIRAAEKTRLKDKLKAEFSQHPEFLIQMALETAGYDEKKARNVLSAAGSSSSARQTGNADSLSTSGE</sequence>
<dbReference type="RefSeq" id="XP_002735509.1">
    <property type="nucleotide sequence ID" value="XM_002735463.1"/>
</dbReference>
<feature type="compositionally biased region" description="Polar residues" evidence="4">
    <location>
        <begin position="149"/>
        <end position="176"/>
    </location>
</feature>
<dbReference type="SMART" id="SM00456">
    <property type="entry name" value="WW"/>
    <property type="match status" value="1"/>
</dbReference>
<dbReference type="PROSITE" id="PS50020">
    <property type="entry name" value="WW_DOMAIN_2"/>
    <property type="match status" value="1"/>
</dbReference>
<evidence type="ECO:0000256" key="3">
    <source>
        <dbReference type="ARBA" id="ARBA00022553"/>
    </source>
</evidence>
<dbReference type="SUPFAM" id="SSF51045">
    <property type="entry name" value="WW domain"/>
    <property type="match status" value="1"/>
</dbReference>
<gene>
    <name evidence="7" type="primary">LOC100369920</name>
</gene>
<evidence type="ECO:0000256" key="2">
    <source>
        <dbReference type="ARBA" id="ARBA00022490"/>
    </source>
</evidence>
<keyword evidence="3" id="KW-0597">Phosphoprotein</keyword>
<dbReference type="PROSITE" id="PS01159">
    <property type="entry name" value="WW_DOMAIN_1"/>
    <property type="match status" value="1"/>
</dbReference>
<dbReference type="CDD" id="cd00201">
    <property type="entry name" value="WW"/>
    <property type="match status" value="1"/>
</dbReference>
<feature type="region of interest" description="Disordered" evidence="4">
    <location>
        <begin position="145"/>
        <end position="213"/>
    </location>
</feature>
<feature type="region of interest" description="Disordered" evidence="4">
    <location>
        <begin position="243"/>
        <end position="266"/>
    </location>
</feature>
<evidence type="ECO:0000313" key="6">
    <source>
        <dbReference type="Proteomes" id="UP000694865"/>
    </source>
</evidence>
<comment type="subcellular location">
    <subcellularLocation>
        <location evidence="1">Cytoplasm</location>
    </subcellularLocation>
</comment>
<dbReference type="InterPro" id="IPR051105">
    <property type="entry name" value="WWC/KIBRA_Hippo_Reg"/>
</dbReference>
<reference evidence="7" key="1">
    <citation type="submission" date="2025-08" db="UniProtKB">
        <authorList>
            <consortium name="RefSeq"/>
        </authorList>
    </citation>
    <scope>IDENTIFICATION</scope>
    <source>
        <tissue evidence="7">Testes</tissue>
    </source>
</reference>